<feature type="domain" description="Putative type VI secretion system Rhs element associated Vgr" evidence="7">
    <location>
        <begin position="534"/>
        <end position="638"/>
    </location>
</feature>
<reference evidence="8 9" key="2">
    <citation type="journal article" date="2013" name="Genome Announc.">
        <title>Genome of the Root-Associated Plant Growth-Promoting Bacterium Variovorax paradoxus Strain EPS.</title>
        <authorList>
            <person name="Han J.I."/>
            <person name="Spain J.C."/>
            <person name="Leadbetter J.R."/>
            <person name="Ovchinnikova G."/>
            <person name="Goodwin L.A."/>
            <person name="Han C.S."/>
            <person name="Woyke T."/>
            <person name="Davenport K.W."/>
            <person name="Orwin P.M."/>
        </authorList>
    </citation>
    <scope>NUCLEOTIDE SEQUENCE [LARGE SCALE GENOMIC DNA]</scope>
    <source>
        <strain evidence="8 9">EPS</strain>
    </source>
</reference>
<dbReference type="Pfam" id="PF13296">
    <property type="entry name" value="T6SS_Vgr"/>
    <property type="match status" value="1"/>
</dbReference>
<dbReference type="PANTHER" id="PTHR32305">
    <property type="match status" value="1"/>
</dbReference>
<dbReference type="SUPFAM" id="SSF69255">
    <property type="entry name" value="gp5 N-terminal domain-like"/>
    <property type="match status" value="1"/>
</dbReference>
<evidence type="ECO:0000313" key="9">
    <source>
        <dbReference type="Proteomes" id="UP000008917"/>
    </source>
</evidence>
<dbReference type="KEGG" id="vpe:Varpa_5278"/>
<dbReference type="GO" id="GO:0005576">
    <property type="term" value="C:extracellular region"/>
    <property type="evidence" value="ECO:0007669"/>
    <property type="project" value="UniProtKB-SubCell"/>
</dbReference>
<gene>
    <name evidence="8" type="ordered locus">Varpa_5278</name>
</gene>
<dbReference type="Pfam" id="PF05954">
    <property type="entry name" value="Phage_GPD"/>
    <property type="match status" value="1"/>
</dbReference>
<feature type="domain" description="Gp5/Type VI secretion system Vgr protein OB-fold" evidence="5">
    <location>
        <begin position="434"/>
        <end position="501"/>
    </location>
</feature>
<evidence type="ECO:0000256" key="2">
    <source>
        <dbReference type="ARBA" id="ARBA00005558"/>
    </source>
</evidence>
<dbReference type="SUPFAM" id="SSF69349">
    <property type="entry name" value="Phage fibre proteins"/>
    <property type="match status" value="1"/>
</dbReference>
<dbReference type="InterPro" id="IPR018769">
    <property type="entry name" value="VgrG2_DUF2345"/>
</dbReference>
<dbReference type="InterPro" id="IPR017847">
    <property type="entry name" value="T6SS_RhsGE_Vgr_subset"/>
</dbReference>
<reference evidence="9" key="1">
    <citation type="submission" date="2010-12" db="EMBL/GenBank/DDBJ databases">
        <title>Complete sequence of Variovorax paradoxus EPS.</title>
        <authorList>
            <consortium name="US DOE Joint Genome Institute"/>
            <person name="Lucas S."/>
            <person name="Copeland A."/>
            <person name="Lapidus A."/>
            <person name="Cheng J.-F."/>
            <person name="Goodwin L."/>
            <person name="Pitluck S."/>
            <person name="Teshima H."/>
            <person name="Detter J.C."/>
            <person name="Han C."/>
            <person name="Tapia R."/>
            <person name="Land M."/>
            <person name="Hauser L."/>
            <person name="Kyrpides N."/>
            <person name="Ivanova N."/>
            <person name="Ovchinnikova G."/>
            <person name="Orwin P."/>
            <person name="Han J.-I.G."/>
            <person name="Woyke T."/>
        </authorList>
    </citation>
    <scope>NUCLEOTIDE SEQUENCE [LARGE SCALE GENOMIC DNA]</scope>
    <source>
        <strain evidence="9">EPS</strain>
    </source>
</reference>
<keyword evidence="3" id="KW-0964">Secreted</keyword>
<dbReference type="RefSeq" id="WP_013543637.1">
    <property type="nucleotide sequence ID" value="NC_014931.1"/>
</dbReference>
<dbReference type="SUPFAM" id="SSF69279">
    <property type="entry name" value="Phage tail proteins"/>
    <property type="match status" value="2"/>
</dbReference>
<dbReference type="Gene3D" id="4.10.220.110">
    <property type="match status" value="1"/>
</dbReference>
<dbReference type="InterPro" id="IPR037026">
    <property type="entry name" value="Vgr_OB-fold_dom_sf"/>
</dbReference>
<evidence type="ECO:0000313" key="8">
    <source>
        <dbReference type="EMBL" id="ADU39434.1"/>
    </source>
</evidence>
<dbReference type="InterPro" id="IPR006533">
    <property type="entry name" value="T6SS_Vgr_RhsGE"/>
</dbReference>
<dbReference type="HOGENOM" id="CLU_004121_1_7_4"/>
<comment type="subcellular location">
    <subcellularLocation>
        <location evidence="1">Secreted</location>
    </subcellularLocation>
</comment>
<evidence type="ECO:0000259" key="7">
    <source>
        <dbReference type="Pfam" id="PF13296"/>
    </source>
</evidence>
<comment type="similarity">
    <text evidence="2">Belongs to the VgrG protein family.</text>
</comment>
<protein>
    <submittedName>
        <fullName evidence="8">Type VI secretion system Vgr family protein</fullName>
    </submittedName>
</protein>
<dbReference type="InterPro" id="IPR006531">
    <property type="entry name" value="Gp5/Vgr_OB"/>
</dbReference>
<evidence type="ECO:0000256" key="3">
    <source>
        <dbReference type="ARBA" id="ARBA00022525"/>
    </source>
</evidence>
<dbReference type="Gene3D" id="3.55.50.10">
    <property type="entry name" value="Baseplate protein-like domains"/>
    <property type="match status" value="1"/>
</dbReference>
<dbReference type="eggNOG" id="COG3501">
    <property type="taxonomic scope" value="Bacteria"/>
</dbReference>
<evidence type="ECO:0000259" key="5">
    <source>
        <dbReference type="Pfam" id="PF04717"/>
    </source>
</evidence>
<dbReference type="Pfam" id="PF04717">
    <property type="entry name" value="Phage_base_V"/>
    <property type="match status" value="1"/>
</dbReference>
<dbReference type="AlphaFoldDB" id="E6V6C5"/>
<dbReference type="Gene3D" id="2.30.110.50">
    <property type="match status" value="1"/>
</dbReference>
<name>E6V6C5_VARPE</name>
<evidence type="ECO:0000256" key="1">
    <source>
        <dbReference type="ARBA" id="ARBA00004613"/>
    </source>
</evidence>
<feature type="region of interest" description="Disordered" evidence="4">
    <location>
        <begin position="554"/>
        <end position="585"/>
    </location>
</feature>
<sequence>MPQTLSVISTVIPLSLGLPALAPVRLAGREGVNGLFEYELILKTPDALNLGASGAADFNLDGFIGQAITCVIELDGSGELLAGTVGASAYGTGAGTRQISGIVTDAVMEGDAGRHVVYRFIIRPWLHLATLNCDCKIYQDQTVVKTLDQVLESYSFPVEKRLYDTYPIRDYCVQWNESDFEFFERLCQEYGINYHFEHSDGAHRLVLSDAMAAYRECPSTAYANVEFHTPGYKTDAEYIHRFAAHNQLTSGAYVTRDYDYTRSKARLIGQNSAPRPTSHANGEVYQYHASVGGSHFVQPEAGGTGPNDPSIEGRAFARLRMEHLRTHGARADAAGNLRGMVPGCTFRMQKHPRESANAEYLILHTDFVIEDVGQDSQVKEATPSRSQHWTVSVDFTAHPIKEELRPALTRRKPKTGGPQNAVVVGPAGQNIWTDEYGRIKVQFPWDRDGQFDQNSSCKVRVSEAWAGNQLGAMHLPRIGQEVVIDFFGGDPDLPICTGRVYNQMNMPPFKLPEQAALSGFRSRELVGVGGNSSAGRSNQVVLDDTAGEIQVQLKSDHQSSSLSLGSITRVEDNAGRKDRRGQGYELRTDGHGVMRAADGMLITTEARVDAAGHAKDLGDAVPRLALARDLIEGQSDAARTSKAQIKGDQDAVAKALKKQNDTIKGSGGNPQEGRFPELADPHLVLASPSGIAVTSGGSTHIASVEHTQITSSAHTSINSGGSLIAVALEAFKVYAMQNGMEVIAAQADIEIKALENSIKMHAKDKIELTADLINITAKTRLTINGGSSYGEYSAGSITKGTTGKYTNHAGVHSYVAGDSKPTRPVNDKACVTKENAAANGGNSVSR</sequence>
<dbReference type="eggNOG" id="COG4253">
    <property type="taxonomic scope" value="Bacteria"/>
</dbReference>
<proteinExistence type="inferred from homology"/>
<dbReference type="Gene3D" id="2.40.50.230">
    <property type="entry name" value="Gp5 N-terminal domain"/>
    <property type="match status" value="1"/>
</dbReference>
<dbReference type="Proteomes" id="UP000008917">
    <property type="component" value="Chromosome"/>
</dbReference>
<accession>E6V6C5</accession>
<dbReference type="NCBIfam" id="TIGR01646">
    <property type="entry name" value="vgr_GE"/>
    <property type="match status" value="1"/>
</dbReference>
<organism evidence="8 9">
    <name type="scientific">Variovorax paradoxus (strain EPS)</name>
    <dbReference type="NCBI Taxonomy" id="595537"/>
    <lineage>
        <taxon>Bacteria</taxon>
        <taxon>Pseudomonadati</taxon>
        <taxon>Pseudomonadota</taxon>
        <taxon>Betaproteobacteria</taxon>
        <taxon>Burkholderiales</taxon>
        <taxon>Comamonadaceae</taxon>
        <taxon>Variovorax</taxon>
    </lineage>
</organism>
<dbReference type="InterPro" id="IPR028244">
    <property type="entry name" value="T6SS_Rhs_Vgr_dom"/>
</dbReference>
<dbReference type="OrthoDB" id="1907165at2"/>
<dbReference type="NCBIfam" id="TIGR03361">
    <property type="entry name" value="VI_Rhs_Vgr"/>
    <property type="match status" value="1"/>
</dbReference>
<dbReference type="STRING" id="595537.Varpa_5278"/>
<evidence type="ECO:0000256" key="4">
    <source>
        <dbReference type="SAM" id="MobiDB-lite"/>
    </source>
</evidence>
<feature type="compositionally biased region" description="Basic and acidic residues" evidence="4">
    <location>
        <begin position="569"/>
        <end position="585"/>
    </location>
</feature>
<evidence type="ECO:0000259" key="6">
    <source>
        <dbReference type="Pfam" id="PF10106"/>
    </source>
</evidence>
<dbReference type="InterPro" id="IPR050708">
    <property type="entry name" value="T6SS_VgrG/RHS"/>
</dbReference>
<feature type="domain" description="DUF2345" evidence="6">
    <location>
        <begin position="672"/>
        <end position="815"/>
    </location>
</feature>
<dbReference type="Pfam" id="PF10106">
    <property type="entry name" value="DUF2345"/>
    <property type="match status" value="1"/>
</dbReference>
<dbReference type="EMBL" id="CP002417">
    <property type="protein sequence ID" value="ADU39434.1"/>
    <property type="molecule type" value="Genomic_DNA"/>
</dbReference>
<dbReference type="PANTHER" id="PTHR32305:SF15">
    <property type="entry name" value="PROTEIN RHSA-RELATED"/>
    <property type="match status" value="1"/>
</dbReference>